<dbReference type="OrthoDB" id="6270329at2759"/>
<comment type="caution">
    <text evidence="2">The sequence shown here is derived from an EMBL/GenBank/DDBJ whole genome shotgun (WGS) entry which is preliminary data.</text>
</comment>
<dbReference type="Proteomes" id="UP000541444">
    <property type="component" value="Unassembled WGS sequence"/>
</dbReference>
<sequence length="104" mass="11473">MQRKRRSHKGGSHSTLALLKKELRGGNLQSLLGGSSRSHSSANTEADPLLSSFMYNLPMFDEPAAVQPHSLVEPSSALKNLDVHALERYDFVIFCICFSDDVLV</sequence>
<protein>
    <recommendedName>
        <fullName evidence="1">Di19 C-terminal domain-containing protein</fullName>
    </recommendedName>
</protein>
<evidence type="ECO:0000313" key="2">
    <source>
        <dbReference type="EMBL" id="KAF6171173.1"/>
    </source>
</evidence>
<dbReference type="PANTHER" id="PTHR31875">
    <property type="entry name" value="PROTEIN DEHYDRATION-INDUCED 19"/>
    <property type="match status" value="1"/>
</dbReference>
<evidence type="ECO:0000259" key="1">
    <source>
        <dbReference type="Pfam" id="PF14571"/>
    </source>
</evidence>
<keyword evidence="3" id="KW-1185">Reference proteome</keyword>
<organism evidence="2 3">
    <name type="scientific">Kingdonia uniflora</name>
    <dbReference type="NCBI Taxonomy" id="39325"/>
    <lineage>
        <taxon>Eukaryota</taxon>
        <taxon>Viridiplantae</taxon>
        <taxon>Streptophyta</taxon>
        <taxon>Embryophyta</taxon>
        <taxon>Tracheophyta</taxon>
        <taxon>Spermatophyta</taxon>
        <taxon>Magnoliopsida</taxon>
        <taxon>Ranunculales</taxon>
        <taxon>Circaeasteraceae</taxon>
        <taxon>Kingdonia</taxon>
    </lineage>
</organism>
<reference evidence="2 3" key="1">
    <citation type="journal article" date="2020" name="IScience">
        <title>Genome Sequencing of the Endangered Kingdonia uniflora (Circaeasteraceae, Ranunculales) Reveals Potential Mechanisms of Evolutionary Specialization.</title>
        <authorList>
            <person name="Sun Y."/>
            <person name="Deng T."/>
            <person name="Zhang A."/>
            <person name="Moore M.J."/>
            <person name="Landis J.B."/>
            <person name="Lin N."/>
            <person name="Zhang H."/>
            <person name="Zhang X."/>
            <person name="Huang J."/>
            <person name="Zhang X."/>
            <person name="Sun H."/>
            <person name="Wang H."/>
        </authorList>
    </citation>
    <scope>NUCLEOTIDE SEQUENCE [LARGE SCALE GENOMIC DNA]</scope>
    <source>
        <strain evidence="2">TB1705</strain>
        <tissue evidence="2">Leaf</tissue>
    </source>
</reference>
<dbReference type="InterPro" id="IPR027935">
    <property type="entry name" value="Di19_C"/>
</dbReference>
<dbReference type="InterPro" id="IPR033347">
    <property type="entry name" value="Di19"/>
</dbReference>
<name>A0A7J7NVQ3_9MAGN</name>
<feature type="domain" description="Di19 C-terminal" evidence="1">
    <location>
        <begin position="16"/>
        <end position="88"/>
    </location>
</feature>
<gene>
    <name evidence="2" type="ORF">GIB67_035130</name>
</gene>
<accession>A0A7J7NVQ3</accession>
<dbReference type="AlphaFoldDB" id="A0A7J7NVQ3"/>
<dbReference type="EMBL" id="JACGCM010000519">
    <property type="protein sequence ID" value="KAF6171173.1"/>
    <property type="molecule type" value="Genomic_DNA"/>
</dbReference>
<proteinExistence type="predicted"/>
<evidence type="ECO:0000313" key="3">
    <source>
        <dbReference type="Proteomes" id="UP000541444"/>
    </source>
</evidence>
<dbReference type="PANTHER" id="PTHR31875:SF23">
    <property type="entry name" value="PROTEIN DEHYDRATION-INDUCED 19 HOMOLOG 4"/>
    <property type="match status" value="1"/>
</dbReference>
<dbReference type="Pfam" id="PF14571">
    <property type="entry name" value="Di19_C"/>
    <property type="match status" value="1"/>
</dbReference>